<feature type="region of interest" description="Disordered" evidence="1">
    <location>
        <begin position="139"/>
        <end position="181"/>
    </location>
</feature>
<dbReference type="Proteomes" id="UP000005408">
    <property type="component" value="Unassembled WGS sequence"/>
</dbReference>
<proteinExistence type="predicted"/>
<accession>A0A8W8IMP3</accession>
<sequence length="181" mass="20887">MLKEQTRAVVHMINSAKSRYYQDKLTTADSKKTFGVIYSLMNYNAGHPLTIGTGAIVGGVVGAILFFLFVGALTFICWQNSKKKKQMNVDVEPEIDELGYELEVMEDLPQYQTERDFFHSPLSPSHLQDDFRNQDGITDTEILSDRYRHPPPQYDENMRPMSPPPRYQEREANQVSSEERY</sequence>
<evidence type="ECO:0000313" key="4">
    <source>
        <dbReference type="Proteomes" id="UP000005408"/>
    </source>
</evidence>
<feature type="transmembrane region" description="Helical" evidence="2">
    <location>
        <begin position="49"/>
        <end position="78"/>
    </location>
</feature>
<keyword evidence="4" id="KW-1185">Reference proteome</keyword>
<dbReference type="CDD" id="cd12087">
    <property type="entry name" value="TM_EGFR-like"/>
    <property type="match status" value="1"/>
</dbReference>
<keyword evidence="2" id="KW-0472">Membrane</keyword>
<keyword evidence="2" id="KW-0812">Transmembrane</keyword>
<organism evidence="3 4">
    <name type="scientific">Magallana gigas</name>
    <name type="common">Pacific oyster</name>
    <name type="synonym">Crassostrea gigas</name>
    <dbReference type="NCBI Taxonomy" id="29159"/>
    <lineage>
        <taxon>Eukaryota</taxon>
        <taxon>Metazoa</taxon>
        <taxon>Spiralia</taxon>
        <taxon>Lophotrochozoa</taxon>
        <taxon>Mollusca</taxon>
        <taxon>Bivalvia</taxon>
        <taxon>Autobranchia</taxon>
        <taxon>Pteriomorphia</taxon>
        <taxon>Ostreida</taxon>
        <taxon>Ostreoidea</taxon>
        <taxon>Ostreidae</taxon>
        <taxon>Magallana</taxon>
    </lineage>
</organism>
<feature type="compositionally biased region" description="Basic and acidic residues" evidence="1">
    <location>
        <begin position="167"/>
        <end position="181"/>
    </location>
</feature>
<evidence type="ECO:0000256" key="1">
    <source>
        <dbReference type="SAM" id="MobiDB-lite"/>
    </source>
</evidence>
<name>A0A8W8IMP3_MAGGI</name>
<keyword evidence="2" id="KW-1133">Transmembrane helix</keyword>
<evidence type="ECO:0000256" key="2">
    <source>
        <dbReference type="SAM" id="Phobius"/>
    </source>
</evidence>
<reference evidence="3" key="1">
    <citation type="submission" date="2022-08" db="UniProtKB">
        <authorList>
            <consortium name="EnsemblMetazoa"/>
        </authorList>
    </citation>
    <scope>IDENTIFICATION</scope>
    <source>
        <strain evidence="3">05x7-T-G4-1.051#20</strain>
    </source>
</reference>
<protein>
    <submittedName>
        <fullName evidence="3">Uncharacterized protein</fullName>
    </submittedName>
</protein>
<dbReference type="AlphaFoldDB" id="A0A8W8IMP3"/>
<evidence type="ECO:0000313" key="3">
    <source>
        <dbReference type="EnsemblMetazoa" id="G14825.1:cds"/>
    </source>
</evidence>
<dbReference type="EnsemblMetazoa" id="G14825.1">
    <property type="protein sequence ID" value="G14825.1:cds"/>
    <property type="gene ID" value="G14825"/>
</dbReference>